<dbReference type="RefSeq" id="WP_189907614.1">
    <property type="nucleotide sequence ID" value="NZ_BNBC01000060.1"/>
</dbReference>
<reference evidence="1" key="1">
    <citation type="journal article" date="2014" name="Int. J. Syst. Evol. Microbiol.">
        <title>Complete genome sequence of Corynebacterium casei LMG S-19264T (=DSM 44701T), isolated from a smear-ripened cheese.</title>
        <authorList>
            <consortium name="US DOE Joint Genome Institute (JGI-PGF)"/>
            <person name="Walter F."/>
            <person name="Albersmeier A."/>
            <person name="Kalinowski J."/>
            <person name="Ruckert C."/>
        </authorList>
    </citation>
    <scope>NUCLEOTIDE SEQUENCE</scope>
    <source>
        <strain evidence="1">JCM 3302</strain>
    </source>
</reference>
<comment type="caution">
    <text evidence="1">The sequence shown here is derived from an EMBL/GenBank/DDBJ whole genome shotgun (WGS) entry which is preliminary data.</text>
</comment>
<evidence type="ECO:0000313" key="1">
    <source>
        <dbReference type="EMBL" id="GHF11554.1"/>
    </source>
</evidence>
<evidence type="ECO:0000313" key="2">
    <source>
        <dbReference type="Proteomes" id="UP000641386"/>
    </source>
</evidence>
<dbReference type="AlphaFoldDB" id="A0A919AJJ4"/>
<name>A0A919AJJ4_9ACTN</name>
<protein>
    <submittedName>
        <fullName evidence="1">Uncharacterized protein</fullName>
    </submittedName>
</protein>
<sequence>MPTKRQIAALALIARPDRLLYGSDHVRTSHQLALKLLSDLEATMPAIDQDWRTPTTRNAEQLFTTHPGAQALRSPLVRPLGLVCAALPLLRRALRTPAHA</sequence>
<reference evidence="1" key="2">
    <citation type="submission" date="2020-09" db="EMBL/GenBank/DDBJ databases">
        <authorList>
            <person name="Sun Q."/>
            <person name="Ohkuma M."/>
        </authorList>
    </citation>
    <scope>NUCLEOTIDE SEQUENCE</scope>
    <source>
        <strain evidence="1">JCM 3302</strain>
    </source>
</reference>
<gene>
    <name evidence="1" type="ORF">GCM10014715_79060</name>
</gene>
<dbReference type="Proteomes" id="UP000641386">
    <property type="component" value="Unassembled WGS sequence"/>
</dbReference>
<proteinExistence type="predicted"/>
<organism evidence="1 2">
    <name type="scientific">Streptomyces spiralis</name>
    <dbReference type="NCBI Taxonomy" id="66376"/>
    <lineage>
        <taxon>Bacteria</taxon>
        <taxon>Bacillati</taxon>
        <taxon>Actinomycetota</taxon>
        <taxon>Actinomycetes</taxon>
        <taxon>Kitasatosporales</taxon>
        <taxon>Streptomycetaceae</taxon>
        <taxon>Streptomyces</taxon>
    </lineage>
</organism>
<accession>A0A919AJJ4</accession>
<keyword evidence="2" id="KW-1185">Reference proteome</keyword>
<dbReference type="EMBL" id="BNBC01000060">
    <property type="protein sequence ID" value="GHF11554.1"/>
    <property type="molecule type" value="Genomic_DNA"/>
</dbReference>